<dbReference type="Pfam" id="PF01148">
    <property type="entry name" value="CTP_transf_1"/>
    <property type="match status" value="1"/>
</dbReference>
<dbReference type="eggNOG" id="COG0575">
    <property type="taxonomic scope" value="Bacteria"/>
</dbReference>
<dbReference type="UniPathway" id="UPA00557">
    <property type="reaction ID" value="UER00614"/>
</dbReference>
<dbReference type="STRING" id="754476.Q7A_1133"/>
<evidence type="ECO:0000256" key="16">
    <source>
        <dbReference type="ARBA" id="ARBA00023209"/>
    </source>
</evidence>
<keyword evidence="16" id="KW-0594">Phospholipid biosynthesis</keyword>
<dbReference type="PROSITE" id="PS01315">
    <property type="entry name" value="CDS"/>
    <property type="match status" value="1"/>
</dbReference>
<keyword evidence="12 18" id="KW-0548">Nucleotidyltransferase</keyword>
<evidence type="ECO:0000256" key="3">
    <source>
        <dbReference type="ARBA" id="ARBA00005119"/>
    </source>
</evidence>
<dbReference type="GO" id="GO:0016024">
    <property type="term" value="P:CDP-diacylglycerol biosynthetic process"/>
    <property type="evidence" value="ECO:0007669"/>
    <property type="project" value="UniProtKB-UniPathway"/>
</dbReference>
<evidence type="ECO:0000256" key="12">
    <source>
        <dbReference type="ARBA" id="ARBA00022695"/>
    </source>
</evidence>
<dbReference type="AlphaFoldDB" id="I1XHV2"/>
<dbReference type="GO" id="GO:0005886">
    <property type="term" value="C:plasma membrane"/>
    <property type="evidence" value="ECO:0007669"/>
    <property type="project" value="UniProtKB-SubCell"/>
</dbReference>
<keyword evidence="14" id="KW-0443">Lipid metabolism</keyword>
<evidence type="ECO:0000256" key="2">
    <source>
        <dbReference type="ARBA" id="ARBA00004651"/>
    </source>
</evidence>
<gene>
    <name evidence="19" type="ordered locus">Q7A_1133</name>
</gene>
<dbReference type="PANTHER" id="PTHR46382">
    <property type="entry name" value="PHOSPHATIDATE CYTIDYLYLTRANSFERASE"/>
    <property type="match status" value="1"/>
</dbReference>
<reference evidence="19 20" key="1">
    <citation type="journal article" date="2012" name="J. Bacteriol.">
        <title>Complete genome sequences of Methylophaga sp. strain JAM1 and Methylophaga sp. strain JAM7.</title>
        <authorList>
            <person name="Villeneuve C."/>
            <person name="Martineau C."/>
            <person name="Mauffrey F."/>
            <person name="Villemur R."/>
        </authorList>
    </citation>
    <scope>NUCLEOTIDE SEQUENCE [LARGE SCALE GENOMIC DNA]</scope>
    <source>
        <strain evidence="19 20">JAM1</strain>
    </source>
</reference>
<dbReference type="OrthoDB" id="9799199at2"/>
<dbReference type="InterPro" id="IPR000374">
    <property type="entry name" value="PC_trans"/>
</dbReference>
<dbReference type="PANTHER" id="PTHR46382:SF1">
    <property type="entry name" value="PHOSPHATIDATE CYTIDYLYLTRANSFERASE"/>
    <property type="match status" value="1"/>
</dbReference>
<evidence type="ECO:0000256" key="11">
    <source>
        <dbReference type="ARBA" id="ARBA00022692"/>
    </source>
</evidence>
<evidence type="ECO:0000256" key="5">
    <source>
        <dbReference type="ARBA" id="ARBA00010185"/>
    </source>
</evidence>
<evidence type="ECO:0000256" key="4">
    <source>
        <dbReference type="ARBA" id="ARBA00005189"/>
    </source>
</evidence>
<accession>I1XHV2</accession>
<comment type="similarity">
    <text evidence="5 18">Belongs to the CDS family.</text>
</comment>
<dbReference type="RefSeq" id="WP_014706345.1">
    <property type="nucleotide sequence ID" value="NC_017857.3"/>
</dbReference>
<dbReference type="EMBL" id="CP003390">
    <property type="protein sequence ID" value="AFI83971.1"/>
    <property type="molecule type" value="Genomic_DNA"/>
</dbReference>
<dbReference type="EC" id="2.7.7.41" evidence="6 18"/>
<keyword evidence="11 18" id="KW-0812">Transmembrane</keyword>
<keyword evidence="9" id="KW-0444">Lipid biosynthesis</keyword>
<comment type="subcellular location">
    <subcellularLocation>
        <location evidence="2">Cell membrane</location>
        <topology evidence="2">Multi-pass membrane protein</topology>
    </subcellularLocation>
</comment>
<evidence type="ECO:0000256" key="10">
    <source>
        <dbReference type="ARBA" id="ARBA00022679"/>
    </source>
</evidence>
<proteinExistence type="inferred from homology"/>
<dbReference type="PATRIC" id="fig|754476.3.peg.1117"/>
<evidence type="ECO:0000256" key="9">
    <source>
        <dbReference type="ARBA" id="ARBA00022516"/>
    </source>
</evidence>
<keyword evidence="20" id="KW-1185">Reference proteome</keyword>
<comment type="pathway">
    <text evidence="4">Lipid metabolism.</text>
</comment>
<evidence type="ECO:0000256" key="13">
    <source>
        <dbReference type="ARBA" id="ARBA00022989"/>
    </source>
</evidence>
<keyword evidence="8" id="KW-1003">Cell membrane</keyword>
<evidence type="ECO:0000256" key="18">
    <source>
        <dbReference type="RuleBase" id="RU003938"/>
    </source>
</evidence>
<name>I1XHV2_METNJ</name>
<evidence type="ECO:0000256" key="6">
    <source>
        <dbReference type="ARBA" id="ARBA00012487"/>
    </source>
</evidence>
<sequence>MLKQRLLTAALLIPLVVMAILLLPTVGMIGLLTVVALIAMWEWLSMAQIQPVSKVLASLTFIATLLALLAMAGINYMLLSGLVFWLLISFIIVLFAHQSLPNYLAHIVHTKLITYLLSMLVTLLFVYSAVWLHGIAGNGPWLVLYVLISVWLADTGGYFAGKRWGKHALAKAISPNKTVEGLIGGMVLVALWSTVAYFLGISQFLSLFLWVLISVLTGLVSVSGDLFESLFKRSYQIKDSGNLLPGHGGMLDRVDSLLAAVPFFAALIWLTGQF</sequence>
<evidence type="ECO:0000313" key="20">
    <source>
        <dbReference type="Proteomes" id="UP000009144"/>
    </source>
</evidence>
<keyword evidence="13" id="KW-1133">Transmembrane helix</keyword>
<dbReference type="KEGG" id="mej:Q7A_1133"/>
<organism evidence="19 20">
    <name type="scientific">Methylophaga nitratireducenticrescens</name>
    <dbReference type="NCBI Taxonomy" id="754476"/>
    <lineage>
        <taxon>Bacteria</taxon>
        <taxon>Pseudomonadati</taxon>
        <taxon>Pseudomonadota</taxon>
        <taxon>Gammaproteobacteria</taxon>
        <taxon>Thiotrichales</taxon>
        <taxon>Piscirickettsiaceae</taxon>
        <taxon>Methylophaga</taxon>
    </lineage>
</organism>
<evidence type="ECO:0000313" key="19">
    <source>
        <dbReference type="EMBL" id="AFI83971.1"/>
    </source>
</evidence>
<comment type="pathway">
    <text evidence="3 18">Phospholipid metabolism; CDP-diacylglycerol biosynthesis; CDP-diacylglycerol from sn-glycerol 3-phosphate: step 3/3.</text>
</comment>
<evidence type="ECO:0000256" key="17">
    <source>
        <dbReference type="ARBA" id="ARBA00023264"/>
    </source>
</evidence>
<keyword evidence="15" id="KW-0472">Membrane</keyword>
<dbReference type="Proteomes" id="UP000009144">
    <property type="component" value="Chromosome"/>
</dbReference>
<evidence type="ECO:0000256" key="1">
    <source>
        <dbReference type="ARBA" id="ARBA00001698"/>
    </source>
</evidence>
<keyword evidence="17" id="KW-1208">Phospholipid metabolism</keyword>
<protein>
    <recommendedName>
        <fullName evidence="7 18">Phosphatidate cytidylyltransferase</fullName>
        <ecNumber evidence="6 18">2.7.7.41</ecNumber>
    </recommendedName>
</protein>
<dbReference type="HOGENOM" id="CLU_037294_1_2_6"/>
<evidence type="ECO:0000256" key="7">
    <source>
        <dbReference type="ARBA" id="ARBA00019373"/>
    </source>
</evidence>
<evidence type="ECO:0000256" key="14">
    <source>
        <dbReference type="ARBA" id="ARBA00023098"/>
    </source>
</evidence>
<comment type="catalytic activity">
    <reaction evidence="1 18">
        <text>a 1,2-diacyl-sn-glycero-3-phosphate + CTP + H(+) = a CDP-1,2-diacyl-sn-glycerol + diphosphate</text>
        <dbReference type="Rhea" id="RHEA:16229"/>
        <dbReference type="ChEBI" id="CHEBI:15378"/>
        <dbReference type="ChEBI" id="CHEBI:33019"/>
        <dbReference type="ChEBI" id="CHEBI:37563"/>
        <dbReference type="ChEBI" id="CHEBI:58332"/>
        <dbReference type="ChEBI" id="CHEBI:58608"/>
        <dbReference type="EC" id="2.7.7.41"/>
    </reaction>
</comment>
<reference evidence="19 20" key="2">
    <citation type="journal article" date="2013" name="Int. J. Syst. Evol. Microbiol.">
        <title>Methylophaga nitratireducenticrescens sp. nov. and Methylophaga frappieri sp. nov., isolated from the biofilm of the methanol-fed denitrification system treating the seawater at the Montreal Biodome.</title>
        <authorList>
            <person name="Villeneuve C."/>
            <person name="Martineau C."/>
            <person name="Mauffrey F."/>
            <person name="Villemur R."/>
        </authorList>
    </citation>
    <scope>NUCLEOTIDE SEQUENCE [LARGE SCALE GENOMIC DNA]</scope>
    <source>
        <strain evidence="19 20">JAM1</strain>
    </source>
</reference>
<evidence type="ECO:0000256" key="15">
    <source>
        <dbReference type="ARBA" id="ARBA00023136"/>
    </source>
</evidence>
<dbReference type="GO" id="GO:0004605">
    <property type="term" value="F:phosphatidate cytidylyltransferase activity"/>
    <property type="evidence" value="ECO:0007669"/>
    <property type="project" value="UniProtKB-EC"/>
</dbReference>
<keyword evidence="10 18" id="KW-0808">Transferase</keyword>
<evidence type="ECO:0000256" key="8">
    <source>
        <dbReference type="ARBA" id="ARBA00022475"/>
    </source>
</evidence>